<feature type="non-terminal residue" evidence="2">
    <location>
        <position position="1"/>
    </location>
</feature>
<reference evidence="2" key="1">
    <citation type="submission" date="2014-12" db="EMBL/GenBank/DDBJ databases">
        <title>Insight into the proteome of Arion vulgaris.</title>
        <authorList>
            <person name="Aradska J."/>
            <person name="Bulat T."/>
            <person name="Smidak R."/>
            <person name="Sarate P."/>
            <person name="Gangsoo J."/>
            <person name="Sialana F."/>
            <person name="Bilban M."/>
            <person name="Lubec G."/>
        </authorList>
    </citation>
    <scope>NUCLEOTIDE SEQUENCE</scope>
    <source>
        <tissue evidence="2">Skin</tissue>
    </source>
</reference>
<proteinExistence type="predicted"/>
<dbReference type="EMBL" id="HACG01003135">
    <property type="protein sequence ID" value="CEK50000.1"/>
    <property type="molecule type" value="Transcribed_RNA"/>
</dbReference>
<feature type="region of interest" description="Disordered" evidence="1">
    <location>
        <begin position="28"/>
        <end position="49"/>
    </location>
</feature>
<feature type="compositionally biased region" description="Basic and acidic residues" evidence="1">
    <location>
        <begin position="171"/>
        <end position="181"/>
    </location>
</feature>
<organism evidence="2">
    <name type="scientific">Arion vulgaris</name>
    <dbReference type="NCBI Taxonomy" id="1028688"/>
    <lineage>
        <taxon>Eukaryota</taxon>
        <taxon>Metazoa</taxon>
        <taxon>Spiralia</taxon>
        <taxon>Lophotrochozoa</taxon>
        <taxon>Mollusca</taxon>
        <taxon>Gastropoda</taxon>
        <taxon>Heterobranchia</taxon>
        <taxon>Euthyneura</taxon>
        <taxon>Panpulmonata</taxon>
        <taxon>Eupulmonata</taxon>
        <taxon>Stylommatophora</taxon>
        <taxon>Helicina</taxon>
        <taxon>Arionoidea</taxon>
        <taxon>Arionidae</taxon>
        <taxon>Arion</taxon>
    </lineage>
</organism>
<evidence type="ECO:0000256" key="1">
    <source>
        <dbReference type="SAM" id="MobiDB-lite"/>
    </source>
</evidence>
<protein>
    <submittedName>
        <fullName evidence="2">Uncharacterized protein</fullName>
    </submittedName>
</protein>
<accession>A0A0B6Y3B3</accession>
<dbReference type="AlphaFoldDB" id="A0A0B6Y3B3"/>
<evidence type="ECO:0000313" key="2">
    <source>
        <dbReference type="EMBL" id="CEK50000.1"/>
    </source>
</evidence>
<feature type="region of interest" description="Disordered" evidence="1">
    <location>
        <begin position="162"/>
        <end position="181"/>
    </location>
</feature>
<gene>
    <name evidence="2" type="primary">ORF9564</name>
</gene>
<sequence length="181" mass="20203">DNEMDESENDPNYESVDEARAKVALLKARDASSADSRTLPFTSLVGPSSHLSSIKATNINNAMADSSVEPIRNKDELLKGGQRRRRLDHDYEEVDLSPPSSPVSPPSSRNHTYPSYHITSNPINGASEAVLNVSEERERSVQSHMYEELAVVRAKTLEMNKVKRGSTHAKHSSEDKKKIWF</sequence>
<name>A0A0B6Y3B3_9EUPU</name>
<feature type="region of interest" description="Disordered" evidence="1">
    <location>
        <begin position="61"/>
        <end position="112"/>
    </location>
</feature>
<feature type="compositionally biased region" description="Polar residues" evidence="1">
    <location>
        <begin position="33"/>
        <end position="49"/>
    </location>
</feature>